<evidence type="ECO:0000313" key="2">
    <source>
        <dbReference type="Proteomes" id="UP000321353"/>
    </source>
</evidence>
<organism evidence="1 2">
    <name type="scientific">Stieleria maiorica</name>
    <dbReference type="NCBI Taxonomy" id="2795974"/>
    <lineage>
        <taxon>Bacteria</taxon>
        <taxon>Pseudomonadati</taxon>
        <taxon>Planctomycetota</taxon>
        <taxon>Planctomycetia</taxon>
        <taxon>Pirellulales</taxon>
        <taxon>Pirellulaceae</taxon>
        <taxon>Stieleria</taxon>
    </lineage>
</organism>
<sequence length="454" mass="49030">MSSGAWSTIANLFGSRNRVMNMRAFTRRDLLAAGAATAGGMALASQARANPSSHAAPGNPIQGKTEHVISIWLGGGMGQIDTFDPKRKGDPKKKQAGSYYESIDTAVDGVQVCEHLSKLAPLMDRVTAVRSVHHEMIDEHAAATNRMHTGRPISGTVTYPSLGSIIAHERGAAGDAAPPYVLIGYPNVTRGPGFLGARDSYLYLTDTSQGPAGLSRPDGITAKRQSRRERFLATLQRSDDPTAEQRLLDYDAAIRQSLELSGPSFSRVFQLDREPADLRSRYGGEFGQRCLLSRRLVERGVRFIEVSHNLNFLNGAGWDVHNAGIEQQHKLIQEMDTAVSALILDLEQKKLLDKTLIVITSEFGRPPEFDSGGGRGHQGTAFSCILAGGGLAHRGAWGETDELSKKIVSNPVSVPDFFATIFAAAQVDYGKNLYAGDRPVPITDRGQPIAELLG</sequence>
<dbReference type="PANTHER" id="PTHR43737:SF1">
    <property type="entry name" value="DUF1501 DOMAIN-CONTAINING PROTEIN"/>
    <property type="match status" value="1"/>
</dbReference>
<protein>
    <recommendedName>
        <fullName evidence="3">DUF1501 domain-containing protein</fullName>
    </recommendedName>
</protein>
<reference evidence="1 2" key="1">
    <citation type="submission" date="2019-02" db="EMBL/GenBank/DDBJ databases">
        <title>Planctomycetal bacteria perform biofilm scaping via a novel small molecule.</title>
        <authorList>
            <person name="Jeske O."/>
            <person name="Boedeker C."/>
            <person name="Wiegand S."/>
            <person name="Breitling P."/>
            <person name="Kallscheuer N."/>
            <person name="Jogler M."/>
            <person name="Rohde M."/>
            <person name="Petersen J."/>
            <person name="Medema M.H."/>
            <person name="Surup F."/>
            <person name="Jogler C."/>
        </authorList>
    </citation>
    <scope>NUCLEOTIDE SEQUENCE [LARGE SCALE GENOMIC DNA]</scope>
    <source>
        <strain evidence="1 2">Mal15</strain>
    </source>
</reference>
<proteinExistence type="predicted"/>
<gene>
    <name evidence="1" type="ORF">Mal15_68570</name>
</gene>
<dbReference type="AlphaFoldDB" id="A0A5B9MSB6"/>
<dbReference type="KEGG" id="smam:Mal15_68570"/>
<dbReference type="PANTHER" id="PTHR43737">
    <property type="entry name" value="BLL7424 PROTEIN"/>
    <property type="match status" value="1"/>
</dbReference>
<dbReference type="InterPro" id="IPR017850">
    <property type="entry name" value="Alkaline_phosphatase_core_sf"/>
</dbReference>
<evidence type="ECO:0000313" key="1">
    <source>
        <dbReference type="EMBL" id="QEG02736.1"/>
    </source>
</evidence>
<dbReference type="InterPro" id="IPR010869">
    <property type="entry name" value="DUF1501"/>
</dbReference>
<accession>A0A5B9MSB6</accession>
<dbReference type="EMBL" id="CP036264">
    <property type="protein sequence ID" value="QEG02736.1"/>
    <property type="molecule type" value="Genomic_DNA"/>
</dbReference>
<dbReference type="InterPro" id="IPR006311">
    <property type="entry name" value="TAT_signal"/>
</dbReference>
<dbReference type="Gene3D" id="3.40.720.10">
    <property type="entry name" value="Alkaline Phosphatase, subunit A"/>
    <property type="match status" value="1"/>
</dbReference>
<dbReference type="PROSITE" id="PS51318">
    <property type="entry name" value="TAT"/>
    <property type="match status" value="1"/>
</dbReference>
<dbReference type="SUPFAM" id="SSF53649">
    <property type="entry name" value="Alkaline phosphatase-like"/>
    <property type="match status" value="1"/>
</dbReference>
<dbReference type="Pfam" id="PF07394">
    <property type="entry name" value="DUF1501"/>
    <property type="match status" value="1"/>
</dbReference>
<name>A0A5B9MSB6_9BACT</name>
<evidence type="ECO:0008006" key="3">
    <source>
        <dbReference type="Google" id="ProtNLM"/>
    </source>
</evidence>
<dbReference type="Proteomes" id="UP000321353">
    <property type="component" value="Chromosome"/>
</dbReference>
<keyword evidence="2" id="KW-1185">Reference proteome</keyword>